<evidence type="ECO:0000259" key="1">
    <source>
        <dbReference type="PROSITE" id="PS50222"/>
    </source>
</evidence>
<dbReference type="PROSITE" id="PS00018">
    <property type="entry name" value="EF_HAND_1"/>
    <property type="match status" value="1"/>
</dbReference>
<feature type="domain" description="EF-hand" evidence="1">
    <location>
        <begin position="2"/>
        <end position="37"/>
    </location>
</feature>
<sequence length="363" mass="41257">MAKFDLTNAQFEEIDKNRDGIIDKKEFHKWAPGAEGQPYSSYKSSTSRFYRNSYSTSRFNENKYRTNYTNASEYMADEYASYGTTAVASDRINDKVIHTSSPEETDEYLKKIANIYKDPNPQIIRRTIERPVMHEQRVFLRYLRPPVPEPGTLTIKEVRPLQPRPLSPLIIREQSAARSSPPPLILRERPPTPPPPVPDEIITHRLPTSPVQSRSVIIERFPSPPEKPRDIIIERWLPYDRPTQRHSIIEPDPRALIYPKPRNQSCSPRSSSKYTNIRRKTLDFDKSNETITRGFPSSTGTNCGEIRRGADTDAFKVDNTSYSSSSASLIGDSTLAGNISKTQSGYHGSGVSLTDYHLLAILL</sequence>
<dbReference type="InterPro" id="IPR002048">
    <property type="entry name" value="EF_hand_dom"/>
</dbReference>
<reference evidence="2" key="1">
    <citation type="submission" date="2021-02" db="EMBL/GenBank/DDBJ databases">
        <authorList>
            <person name="Nowell W R."/>
        </authorList>
    </citation>
    <scope>NUCLEOTIDE SEQUENCE</scope>
</reference>
<dbReference type="GO" id="GO:0005509">
    <property type="term" value="F:calcium ion binding"/>
    <property type="evidence" value="ECO:0007669"/>
    <property type="project" value="InterPro"/>
</dbReference>
<evidence type="ECO:0000313" key="2">
    <source>
        <dbReference type="EMBL" id="CAF1323492.1"/>
    </source>
</evidence>
<protein>
    <recommendedName>
        <fullName evidence="1">EF-hand domain-containing protein</fullName>
    </recommendedName>
</protein>
<gene>
    <name evidence="2" type="ORF">JXQ802_LOCUS30673</name>
</gene>
<dbReference type="InterPro" id="IPR018247">
    <property type="entry name" value="EF_Hand_1_Ca_BS"/>
</dbReference>
<dbReference type="AlphaFoldDB" id="A0A815FSG4"/>
<evidence type="ECO:0000313" key="3">
    <source>
        <dbReference type="Proteomes" id="UP000663870"/>
    </source>
</evidence>
<organism evidence="2 3">
    <name type="scientific">Rotaria sordida</name>
    <dbReference type="NCBI Taxonomy" id="392033"/>
    <lineage>
        <taxon>Eukaryota</taxon>
        <taxon>Metazoa</taxon>
        <taxon>Spiralia</taxon>
        <taxon>Gnathifera</taxon>
        <taxon>Rotifera</taxon>
        <taxon>Eurotatoria</taxon>
        <taxon>Bdelloidea</taxon>
        <taxon>Philodinida</taxon>
        <taxon>Philodinidae</taxon>
        <taxon>Rotaria</taxon>
    </lineage>
</organism>
<dbReference type="Proteomes" id="UP000663870">
    <property type="component" value="Unassembled WGS sequence"/>
</dbReference>
<keyword evidence="3" id="KW-1185">Reference proteome</keyword>
<dbReference type="EMBL" id="CAJNOL010001257">
    <property type="protein sequence ID" value="CAF1323492.1"/>
    <property type="molecule type" value="Genomic_DNA"/>
</dbReference>
<proteinExistence type="predicted"/>
<accession>A0A815FSG4</accession>
<name>A0A815FSG4_9BILA</name>
<comment type="caution">
    <text evidence="2">The sequence shown here is derived from an EMBL/GenBank/DDBJ whole genome shotgun (WGS) entry which is preliminary data.</text>
</comment>
<dbReference type="PROSITE" id="PS50222">
    <property type="entry name" value="EF_HAND_2"/>
    <property type="match status" value="1"/>
</dbReference>